<dbReference type="EMBL" id="JAWJEJ010000001">
    <property type="protein sequence ID" value="MDV3456160.1"/>
    <property type="molecule type" value="Genomic_DNA"/>
</dbReference>
<dbReference type="InterPro" id="IPR016147">
    <property type="entry name" value="Pili_assmbl_chaperone_N"/>
</dbReference>
<sequence>MLALGAALPHRAAAQGLSVDPVVIALPPGKQAGTLRLRNGGDKEQVVQLRAFIWQQGVDGRDQLAPTEDVVIGPPLVRLGAGKEQVVRVLLRAPAATERAYRIVADRLPQAPRGGEVQVHLTLSLPLFAGVQRRKGPAPEWRIQADNGTRFLTLRNRGGSHLRIDSLAVRTGGGGYVEIPSNGSRYVLADGERRWPVPAAIATAPGQAVQVRVKTQGRTVETTVSHPSE</sequence>
<accession>A0ABU3Y444</accession>
<evidence type="ECO:0000313" key="3">
    <source>
        <dbReference type="Proteomes" id="UP001273531"/>
    </source>
</evidence>
<dbReference type="PANTHER" id="PTHR30251:SF4">
    <property type="entry name" value="SLR1668 PROTEIN"/>
    <property type="match status" value="1"/>
</dbReference>
<dbReference type="RefSeq" id="WP_317225357.1">
    <property type="nucleotide sequence ID" value="NZ_JAWJEJ010000001.1"/>
</dbReference>
<dbReference type="InterPro" id="IPR050643">
    <property type="entry name" value="Periplasmic_pilus_chap"/>
</dbReference>
<organism evidence="2 3">
    <name type="scientific">Sphingomonas agrestis</name>
    <dbReference type="NCBI Taxonomy" id="3080540"/>
    <lineage>
        <taxon>Bacteria</taxon>
        <taxon>Pseudomonadati</taxon>
        <taxon>Pseudomonadota</taxon>
        <taxon>Alphaproteobacteria</taxon>
        <taxon>Sphingomonadales</taxon>
        <taxon>Sphingomonadaceae</taxon>
        <taxon>Sphingomonas</taxon>
    </lineage>
</organism>
<dbReference type="Gene3D" id="2.60.40.10">
    <property type="entry name" value="Immunoglobulins"/>
    <property type="match status" value="1"/>
</dbReference>
<dbReference type="SUPFAM" id="SSF49354">
    <property type="entry name" value="PapD-like"/>
    <property type="match status" value="1"/>
</dbReference>
<reference evidence="2 3" key="1">
    <citation type="submission" date="2023-10" db="EMBL/GenBank/DDBJ databases">
        <title>Sphingomonas sp. HF-S4 16S ribosomal RNA gene Genome sequencing and assembly.</title>
        <authorList>
            <person name="Lee H."/>
        </authorList>
    </citation>
    <scope>NUCLEOTIDE SEQUENCE [LARGE SCALE GENOMIC DNA]</scope>
    <source>
        <strain evidence="2 3">HF-S4</strain>
    </source>
</reference>
<dbReference type="InterPro" id="IPR013783">
    <property type="entry name" value="Ig-like_fold"/>
</dbReference>
<feature type="domain" description="Pili assembly chaperone N-terminal" evidence="1">
    <location>
        <begin position="17"/>
        <end position="128"/>
    </location>
</feature>
<comment type="caution">
    <text evidence="2">The sequence shown here is derived from an EMBL/GenBank/DDBJ whole genome shotgun (WGS) entry which is preliminary data.</text>
</comment>
<evidence type="ECO:0000259" key="1">
    <source>
        <dbReference type="Pfam" id="PF00345"/>
    </source>
</evidence>
<keyword evidence="3" id="KW-1185">Reference proteome</keyword>
<gene>
    <name evidence="2" type="ORF">RZN05_04130</name>
</gene>
<dbReference type="PANTHER" id="PTHR30251">
    <property type="entry name" value="PILUS ASSEMBLY CHAPERONE"/>
    <property type="match status" value="1"/>
</dbReference>
<evidence type="ECO:0000313" key="2">
    <source>
        <dbReference type="EMBL" id="MDV3456160.1"/>
    </source>
</evidence>
<dbReference type="Pfam" id="PF00345">
    <property type="entry name" value="PapD_N"/>
    <property type="match status" value="1"/>
</dbReference>
<dbReference type="Proteomes" id="UP001273531">
    <property type="component" value="Unassembled WGS sequence"/>
</dbReference>
<name>A0ABU3Y444_9SPHN</name>
<proteinExistence type="predicted"/>
<dbReference type="InterPro" id="IPR008962">
    <property type="entry name" value="PapD-like_sf"/>
</dbReference>
<protein>
    <submittedName>
        <fullName evidence="2">Fimbria/pilus periplasmic chaperone</fullName>
    </submittedName>
</protein>